<comment type="caution">
    <text evidence="2">The sequence shown here is derived from an EMBL/GenBank/DDBJ whole genome shotgun (WGS) entry which is preliminary data.</text>
</comment>
<dbReference type="EMBL" id="JBHSJH010000002">
    <property type="protein sequence ID" value="MFC4892763.1"/>
    <property type="molecule type" value="Genomic_DNA"/>
</dbReference>
<dbReference type="Pfam" id="PF04471">
    <property type="entry name" value="Mrr_cat"/>
    <property type="match status" value="1"/>
</dbReference>
<protein>
    <submittedName>
        <fullName evidence="2">Restriction endonuclease</fullName>
        <ecNumber evidence="2">3.1.21.-</ecNumber>
    </submittedName>
</protein>
<organism evidence="2 3">
    <name type="scientific">Pseudofrancisella aestuarii</name>
    <dbReference type="NCBI Taxonomy" id="2670347"/>
    <lineage>
        <taxon>Bacteria</taxon>
        <taxon>Pseudomonadati</taxon>
        <taxon>Pseudomonadota</taxon>
        <taxon>Gammaproteobacteria</taxon>
        <taxon>Thiotrichales</taxon>
        <taxon>Francisellaceae</taxon>
        <taxon>Pseudofrancisella</taxon>
    </lineage>
</organism>
<dbReference type="GO" id="GO:0004519">
    <property type="term" value="F:endonuclease activity"/>
    <property type="evidence" value="ECO:0007669"/>
    <property type="project" value="UniProtKB-KW"/>
</dbReference>
<dbReference type="Proteomes" id="UP001595926">
    <property type="component" value="Unassembled WGS sequence"/>
</dbReference>
<dbReference type="RefSeq" id="WP_119330112.1">
    <property type="nucleotide sequence ID" value="NZ_JBHSJH010000002.1"/>
</dbReference>
<feature type="domain" description="Restriction endonuclease type IV Mrr" evidence="1">
    <location>
        <begin position="184"/>
        <end position="266"/>
    </location>
</feature>
<proteinExistence type="predicted"/>
<keyword evidence="2" id="KW-0378">Hydrolase</keyword>
<keyword evidence="2" id="KW-0255">Endonuclease</keyword>
<evidence type="ECO:0000259" key="1">
    <source>
        <dbReference type="Pfam" id="PF04471"/>
    </source>
</evidence>
<dbReference type="GO" id="GO:0016787">
    <property type="term" value="F:hydrolase activity"/>
    <property type="evidence" value="ECO:0007669"/>
    <property type="project" value="UniProtKB-KW"/>
</dbReference>
<dbReference type="InterPro" id="IPR007560">
    <property type="entry name" value="Restrct_endonuc_IV_Mrr"/>
</dbReference>
<keyword evidence="2" id="KW-0540">Nuclease</keyword>
<dbReference type="EC" id="3.1.21.-" evidence="2"/>
<keyword evidence="3" id="KW-1185">Reference proteome</keyword>
<accession>A0ABV9TC61</accession>
<reference evidence="3" key="1">
    <citation type="journal article" date="2019" name="Int. J. Syst. Evol. Microbiol.">
        <title>The Global Catalogue of Microorganisms (GCM) 10K type strain sequencing project: providing services to taxonomists for standard genome sequencing and annotation.</title>
        <authorList>
            <consortium name="The Broad Institute Genomics Platform"/>
            <consortium name="The Broad Institute Genome Sequencing Center for Infectious Disease"/>
            <person name="Wu L."/>
            <person name="Ma J."/>
        </authorList>
    </citation>
    <scope>NUCLEOTIDE SEQUENCE [LARGE SCALE GENOMIC DNA]</scope>
    <source>
        <strain evidence="3">CGMCC 1.13718</strain>
    </source>
</reference>
<name>A0ABV9TC61_9GAMM</name>
<evidence type="ECO:0000313" key="2">
    <source>
        <dbReference type="EMBL" id="MFC4892763.1"/>
    </source>
</evidence>
<evidence type="ECO:0000313" key="3">
    <source>
        <dbReference type="Proteomes" id="UP001595926"/>
    </source>
</evidence>
<gene>
    <name evidence="2" type="ORF">ACFPDQ_06830</name>
</gene>
<sequence>MKQISPEILRAMKDALSTIYWYKNSLEDFIKNSIRNTTIIIGIDFSANKREVASLFIDRLNRKIDHYYDDIIHIIEVLSNWTDFSELLAVDKKEQILECKRNIKRLSELTRAFLQKQETHIKSKEYKERHEEKLRAQKYSQEKLDCIYDDFKKLNFEPPQKRGYILEKIIKAVGEHFDLDSKASYKISGEQIDGAFCFDSVDYLLETKFCEKLVDHTSIILFKEKIENKNKLTLGLFISISGFTETAKKTAAQGRNMILMDGYDLVLVLEGRVDYLALLREKKKKSSQEGLAFYPAISILSS</sequence>